<protein>
    <submittedName>
        <fullName evidence="1">Uncharacterized protein</fullName>
    </submittedName>
</protein>
<gene>
    <name evidence="1" type="ORF">BK772_05985</name>
</gene>
<organism evidence="1 2">
    <name type="scientific">Bacillus thuringiensis subsp. finitimus</name>
    <dbReference type="NCBI Taxonomy" id="29337"/>
    <lineage>
        <taxon>Bacteria</taxon>
        <taxon>Bacillati</taxon>
        <taxon>Bacillota</taxon>
        <taxon>Bacilli</taxon>
        <taxon>Bacillales</taxon>
        <taxon>Bacillaceae</taxon>
        <taxon>Bacillus</taxon>
        <taxon>Bacillus cereus group</taxon>
    </lineage>
</organism>
<dbReference type="EMBL" id="NFEL01000034">
    <property type="protein sequence ID" value="OUA10358.1"/>
    <property type="molecule type" value="Genomic_DNA"/>
</dbReference>
<evidence type="ECO:0000313" key="2">
    <source>
        <dbReference type="Proteomes" id="UP000195030"/>
    </source>
</evidence>
<sequence length="61" mass="6999">MVLTYYPKEIFYLVRVKGDSLAVGGRFLSVWRSQALGFPIYFAPDIIILIRGKVGYNNESR</sequence>
<dbReference type="Proteomes" id="UP000195030">
    <property type="component" value="Unassembled WGS sequence"/>
</dbReference>
<accession>A0A243GSN9</accession>
<name>A0A243GSN9_BACTF</name>
<evidence type="ECO:0000313" key="1">
    <source>
        <dbReference type="EMBL" id="OUA10358.1"/>
    </source>
</evidence>
<reference evidence="1 2" key="1">
    <citation type="submission" date="2016-10" db="EMBL/GenBank/DDBJ databases">
        <title>Comparative genomics of Bacillus thuringiensis reveals a path to pathogens against multiple invertebrate hosts.</title>
        <authorList>
            <person name="Zheng J."/>
            <person name="Gao Q."/>
            <person name="Liu H."/>
            <person name="Peng D."/>
            <person name="Ruan L."/>
            <person name="Sun M."/>
        </authorList>
    </citation>
    <scope>NUCLEOTIDE SEQUENCE [LARGE SCALE GENOMIC DNA]</scope>
    <source>
        <strain evidence="1">CTC</strain>
    </source>
</reference>
<comment type="caution">
    <text evidence="1">The sequence shown here is derived from an EMBL/GenBank/DDBJ whole genome shotgun (WGS) entry which is preliminary data.</text>
</comment>
<dbReference type="AlphaFoldDB" id="A0A243GSN9"/>
<proteinExistence type="predicted"/>